<evidence type="ECO:0000256" key="1">
    <source>
        <dbReference type="ARBA" id="ARBA00003217"/>
    </source>
</evidence>
<dbReference type="PANTHER" id="PTHR21581:SF6">
    <property type="entry name" value="TRAFFICKING PROTEIN PARTICLE COMPLEX SUBUNIT 12"/>
    <property type="match status" value="1"/>
</dbReference>
<comment type="function">
    <text evidence="1">Removes C-terminal D-alanyl residues from sugar-peptide cell wall precursors.</text>
</comment>
<dbReference type="InterPro" id="IPR012338">
    <property type="entry name" value="Beta-lactam/transpept-like"/>
</dbReference>
<sequence>MSPMHAIYAHFMSRFGNLLCPRVADIFQSVIVCKNFSPLNRLSYNTMKKSAALFCSVAVSASLLASATVAASPAVVPEAPQIAAKGYVLVDYNSGKIIAGHNEYEKLAPASLTKMMTSYVIGQEIKSGNISPDDTVVVSKNAWAKNFPGSSKMFLEVGKTVKVSDLNRGIIVDSGNDACVAMAEHVAGSQESFVDLMNAWAKNVGMKSTHYANVHGLDNPDLYTTPYDLSLLARAIIRDTPNEFKIYSEKSFTYNGITQYNRNGLLWDKSLNVDGMKTGHTNNAGYSLVSTATEGKMRLISVVMGTKSPNARKAESKKLLNYGFRFFDTVSPNKANAPLVSEKVWMGDTDTVELGVTKDTYVTLPRTQTKDLKASFVINKELRAPIKKGEQLGTLYYRVGDQDVAQYPLVALNDVNEGSLFSRLVDYVMMLFQSWFN</sequence>
<comment type="pathway">
    <text evidence="17">Glycan biosynthesis.</text>
</comment>
<evidence type="ECO:0000256" key="19">
    <source>
        <dbReference type="PIRSR" id="PIRSR618044-2"/>
    </source>
</evidence>
<keyword evidence="6" id="KW-1003">Cell membrane</keyword>
<dbReference type="GO" id="GO:0006508">
    <property type="term" value="P:proteolysis"/>
    <property type="evidence" value="ECO:0007669"/>
    <property type="project" value="UniProtKB-KW"/>
</dbReference>
<keyword evidence="7" id="KW-0997">Cell inner membrane</keyword>
<dbReference type="GO" id="GO:0009002">
    <property type="term" value="F:serine-type D-Ala-D-Ala carboxypeptidase activity"/>
    <property type="evidence" value="ECO:0007669"/>
    <property type="project" value="UniProtKB-EC"/>
</dbReference>
<dbReference type="PRINTS" id="PR00725">
    <property type="entry name" value="DADACBPTASE1"/>
</dbReference>
<evidence type="ECO:0000256" key="17">
    <source>
        <dbReference type="ARBA" id="ARBA00060592"/>
    </source>
</evidence>
<dbReference type="PANTHER" id="PTHR21581">
    <property type="entry name" value="D-ALANYL-D-ALANINE CARBOXYPEPTIDASE"/>
    <property type="match status" value="1"/>
</dbReference>
<comment type="similarity">
    <text evidence="4 20">Belongs to the peptidase S11 family.</text>
</comment>
<dbReference type="SUPFAM" id="SSF69189">
    <property type="entry name" value="Penicillin-binding protein associated domain"/>
    <property type="match status" value="1"/>
</dbReference>
<dbReference type="GO" id="GO:0008360">
    <property type="term" value="P:regulation of cell shape"/>
    <property type="evidence" value="ECO:0007669"/>
    <property type="project" value="UniProtKB-KW"/>
</dbReference>
<dbReference type="InterPro" id="IPR018044">
    <property type="entry name" value="Peptidase_S11"/>
</dbReference>
<keyword evidence="13" id="KW-0573">Peptidoglycan synthesis</keyword>
<keyword evidence="15" id="KW-0961">Cell wall biogenesis/degradation</keyword>
<comment type="subcellular location">
    <subcellularLocation>
        <location evidence="2">Cell inner membrane</location>
        <topology evidence="2">Peripheral membrane protein</topology>
    </subcellularLocation>
</comment>
<keyword evidence="14" id="KW-0472">Membrane</keyword>
<dbReference type="InterPro" id="IPR037167">
    <property type="entry name" value="Peptidase_S11_C_sf"/>
</dbReference>
<evidence type="ECO:0000256" key="10">
    <source>
        <dbReference type="ARBA" id="ARBA00022729"/>
    </source>
</evidence>
<evidence type="ECO:0000256" key="16">
    <source>
        <dbReference type="ARBA" id="ARBA00034000"/>
    </source>
</evidence>
<evidence type="ECO:0000256" key="18">
    <source>
        <dbReference type="PIRSR" id="PIRSR618044-1"/>
    </source>
</evidence>
<dbReference type="GO" id="GO:0071555">
    <property type="term" value="P:cell wall organization"/>
    <property type="evidence" value="ECO:0007669"/>
    <property type="project" value="UniProtKB-KW"/>
</dbReference>
<evidence type="ECO:0000256" key="13">
    <source>
        <dbReference type="ARBA" id="ARBA00022984"/>
    </source>
</evidence>
<feature type="active site" description="Acyl-ester intermediate" evidence="18">
    <location>
        <position position="111"/>
    </location>
</feature>
<keyword evidence="9" id="KW-0645">Protease</keyword>
<dbReference type="GO" id="GO:0008658">
    <property type="term" value="F:penicillin binding"/>
    <property type="evidence" value="ECO:0007669"/>
    <property type="project" value="UniProtKB-ARBA"/>
</dbReference>
<comment type="catalytic activity">
    <reaction evidence="16">
        <text>Preferential cleavage: (Ac)2-L-Lys-D-Ala-|-D-Ala. Also transpeptidation of peptidyl-alanyl moieties that are N-acyl substituents of D-alanine.</text>
        <dbReference type="EC" id="3.4.16.4"/>
    </reaction>
</comment>
<evidence type="ECO:0000256" key="2">
    <source>
        <dbReference type="ARBA" id="ARBA00004417"/>
    </source>
</evidence>
<dbReference type="EMBL" id="UATL01000001">
    <property type="protein sequence ID" value="SPY29017.1"/>
    <property type="molecule type" value="Genomic_DNA"/>
</dbReference>
<evidence type="ECO:0000256" key="4">
    <source>
        <dbReference type="ARBA" id="ARBA00007164"/>
    </source>
</evidence>
<protein>
    <recommendedName>
        <fullName evidence="5">serine-type D-Ala-D-Ala carboxypeptidase</fullName>
        <ecNumber evidence="5">3.4.16.4</ecNumber>
    </recommendedName>
</protein>
<evidence type="ECO:0000256" key="3">
    <source>
        <dbReference type="ARBA" id="ARBA00004752"/>
    </source>
</evidence>
<feature type="active site" evidence="18">
    <location>
        <position position="174"/>
    </location>
</feature>
<dbReference type="FunFam" id="3.40.710.10:FF:000001">
    <property type="entry name" value="D-alanyl-D-alanine serine-type carboxypeptidase"/>
    <property type="match status" value="1"/>
</dbReference>
<keyword evidence="8 22" id="KW-0121">Carboxypeptidase</keyword>
<dbReference type="InterPro" id="IPR001967">
    <property type="entry name" value="Peptidase_S11_N"/>
</dbReference>
<feature type="domain" description="Peptidase S11 D-Ala-D-Ala carboxypeptidase A C-terminal" evidence="21">
    <location>
        <begin position="327"/>
        <end position="417"/>
    </location>
</feature>
<name>A0A2X1WDK8_PHODM</name>
<accession>A0A2X1WDK8</accession>
<dbReference type="InterPro" id="IPR012907">
    <property type="entry name" value="Peptidase_S11_C"/>
</dbReference>
<dbReference type="GO" id="GO:0005886">
    <property type="term" value="C:plasma membrane"/>
    <property type="evidence" value="ECO:0007669"/>
    <property type="project" value="UniProtKB-SubCell"/>
</dbReference>
<dbReference type="Pfam" id="PF00768">
    <property type="entry name" value="Peptidase_S11"/>
    <property type="match status" value="1"/>
</dbReference>
<gene>
    <name evidence="22" type="primary">dacA_2</name>
    <name evidence="22" type="ORF">NCTC11647_02161</name>
</gene>
<keyword evidence="11 22" id="KW-0378">Hydrolase</keyword>
<dbReference type="EC" id="3.4.16.4" evidence="5"/>
<evidence type="ECO:0000256" key="6">
    <source>
        <dbReference type="ARBA" id="ARBA00022475"/>
    </source>
</evidence>
<proteinExistence type="inferred from homology"/>
<evidence type="ECO:0000313" key="22">
    <source>
        <dbReference type="EMBL" id="SPY29017.1"/>
    </source>
</evidence>
<dbReference type="Pfam" id="PF07943">
    <property type="entry name" value="PBP5_C"/>
    <property type="match status" value="1"/>
</dbReference>
<dbReference type="UniPathway" id="UPA00219"/>
<evidence type="ECO:0000256" key="12">
    <source>
        <dbReference type="ARBA" id="ARBA00022960"/>
    </source>
</evidence>
<feature type="binding site" evidence="19">
    <location>
        <position position="277"/>
    </location>
    <ligand>
        <name>substrate</name>
    </ligand>
</feature>
<feature type="active site" description="Proton acceptor" evidence="18">
    <location>
        <position position="114"/>
    </location>
</feature>
<evidence type="ECO:0000259" key="21">
    <source>
        <dbReference type="SMART" id="SM00936"/>
    </source>
</evidence>
<evidence type="ECO:0000313" key="23">
    <source>
        <dbReference type="Proteomes" id="UP000251647"/>
    </source>
</evidence>
<evidence type="ECO:0000256" key="20">
    <source>
        <dbReference type="RuleBase" id="RU004016"/>
    </source>
</evidence>
<evidence type="ECO:0000256" key="9">
    <source>
        <dbReference type="ARBA" id="ARBA00022670"/>
    </source>
</evidence>
<dbReference type="SMART" id="SM00936">
    <property type="entry name" value="PBP5_C"/>
    <property type="match status" value="1"/>
</dbReference>
<dbReference type="GO" id="GO:0009252">
    <property type="term" value="P:peptidoglycan biosynthetic process"/>
    <property type="evidence" value="ECO:0007669"/>
    <property type="project" value="UniProtKB-UniPathway"/>
</dbReference>
<dbReference type="SUPFAM" id="SSF56601">
    <property type="entry name" value="beta-lactamase/transpeptidase-like"/>
    <property type="match status" value="1"/>
</dbReference>
<organism evidence="22 23">
    <name type="scientific">Photobacterium damselae</name>
    <dbReference type="NCBI Taxonomy" id="38293"/>
    <lineage>
        <taxon>Bacteria</taxon>
        <taxon>Pseudomonadati</taxon>
        <taxon>Pseudomonadota</taxon>
        <taxon>Gammaproteobacteria</taxon>
        <taxon>Vibrionales</taxon>
        <taxon>Vibrionaceae</taxon>
        <taxon>Photobacterium</taxon>
    </lineage>
</organism>
<reference evidence="22 23" key="1">
    <citation type="submission" date="2018-06" db="EMBL/GenBank/DDBJ databases">
        <authorList>
            <consortium name="Pathogen Informatics"/>
            <person name="Doyle S."/>
        </authorList>
    </citation>
    <scope>NUCLEOTIDE SEQUENCE [LARGE SCALE GENOMIC DNA]</scope>
    <source>
        <strain evidence="22 23">NCTC11647</strain>
    </source>
</reference>
<dbReference type="Gene3D" id="3.40.710.10">
    <property type="entry name" value="DD-peptidase/beta-lactamase superfamily"/>
    <property type="match status" value="1"/>
</dbReference>
<evidence type="ECO:0000256" key="15">
    <source>
        <dbReference type="ARBA" id="ARBA00023316"/>
    </source>
</evidence>
<comment type="pathway">
    <text evidence="3">Cell wall biogenesis; peptidoglycan biosynthesis.</text>
</comment>
<evidence type="ECO:0000256" key="8">
    <source>
        <dbReference type="ARBA" id="ARBA00022645"/>
    </source>
</evidence>
<dbReference type="AlphaFoldDB" id="A0A2X1WDK8"/>
<keyword evidence="12" id="KW-0133">Cell shape</keyword>
<keyword evidence="10" id="KW-0732">Signal</keyword>
<dbReference type="Proteomes" id="UP000251647">
    <property type="component" value="Unassembled WGS sequence"/>
</dbReference>
<dbReference type="Gene3D" id="2.60.410.10">
    <property type="entry name" value="D-Ala-D-Ala carboxypeptidase, C-terminal domain"/>
    <property type="match status" value="1"/>
</dbReference>
<evidence type="ECO:0000256" key="14">
    <source>
        <dbReference type="ARBA" id="ARBA00023136"/>
    </source>
</evidence>
<dbReference type="InterPro" id="IPR015956">
    <property type="entry name" value="Peniciliin-bd_prot_C_sf"/>
</dbReference>
<evidence type="ECO:0000256" key="7">
    <source>
        <dbReference type="ARBA" id="ARBA00022519"/>
    </source>
</evidence>
<evidence type="ECO:0000256" key="5">
    <source>
        <dbReference type="ARBA" id="ARBA00012448"/>
    </source>
</evidence>
<evidence type="ECO:0000256" key="11">
    <source>
        <dbReference type="ARBA" id="ARBA00022801"/>
    </source>
</evidence>